<evidence type="ECO:0000313" key="3">
    <source>
        <dbReference type="Proteomes" id="UP001497497"/>
    </source>
</evidence>
<keyword evidence="3" id="KW-1185">Reference proteome</keyword>
<organism evidence="2 3">
    <name type="scientific">Lymnaea stagnalis</name>
    <name type="common">Great pond snail</name>
    <name type="synonym">Helix stagnalis</name>
    <dbReference type="NCBI Taxonomy" id="6523"/>
    <lineage>
        <taxon>Eukaryota</taxon>
        <taxon>Metazoa</taxon>
        <taxon>Spiralia</taxon>
        <taxon>Lophotrochozoa</taxon>
        <taxon>Mollusca</taxon>
        <taxon>Gastropoda</taxon>
        <taxon>Heterobranchia</taxon>
        <taxon>Euthyneura</taxon>
        <taxon>Panpulmonata</taxon>
        <taxon>Hygrophila</taxon>
        <taxon>Lymnaeoidea</taxon>
        <taxon>Lymnaeidae</taxon>
        <taxon>Lymnaea</taxon>
    </lineage>
</organism>
<dbReference type="InterPro" id="IPR036388">
    <property type="entry name" value="WH-like_DNA-bd_sf"/>
</dbReference>
<dbReference type="Proteomes" id="UP001497497">
    <property type="component" value="Unassembled WGS sequence"/>
</dbReference>
<evidence type="ECO:0000259" key="1">
    <source>
        <dbReference type="PROSITE" id="PS51504"/>
    </source>
</evidence>
<dbReference type="GO" id="GO:0006334">
    <property type="term" value="P:nucleosome assembly"/>
    <property type="evidence" value="ECO:0007669"/>
    <property type="project" value="InterPro"/>
</dbReference>
<feature type="non-terminal residue" evidence="2">
    <location>
        <position position="1"/>
    </location>
</feature>
<dbReference type="GO" id="GO:0003677">
    <property type="term" value="F:DNA binding"/>
    <property type="evidence" value="ECO:0007669"/>
    <property type="project" value="InterPro"/>
</dbReference>
<dbReference type="Pfam" id="PF00538">
    <property type="entry name" value="Linker_histone"/>
    <property type="match status" value="1"/>
</dbReference>
<feature type="non-terminal residue" evidence="2">
    <location>
        <position position="62"/>
    </location>
</feature>
<dbReference type="SMART" id="SM00526">
    <property type="entry name" value="H15"/>
    <property type="match status" value="1"/>
</dbReference>
<dbReference type="SUPFAM" id="SSF46785">
    <property type="entry name" value="Winged helix' DNA-binding domain"/>
    <property type="match status" value="1"/>
</dbReference>
<accession>A0AAV2IDV1</accession>
<dbReference type="PROSITE" id="PS51504">
    <property type="entry name" value="H15"/>
    <property type="match status" value="1"/>
</dbReference>
<dbReference type="InterPro" id="IPR036390">
    <property type="entry name" value="WH_DNA-bd_sf"/>
</dbReference>
<comment type="caution">
    <text evidence="2">The sequence shown here is derived from an EMBL/GenBank/DDBJ whole genome shotgun (WGS) entry which is preliminary data.</text>
</comment>
<gene>
    <name evidence="2" type="ORF">GSLYS_00018270001</name>
</gene>
<name>A0AAV2IDV1_LYMST</name>
<proteinExistence type="predicted"/>
<sequence>TVDNVLQAIEALKEANGTNLTSLKKYFASNYPVPPSELSMQIKKALAKGVRDGKIAKSGNSK</sequence>
<feature type="domain" description="H15" evidence="1">
    <location>
        <begin position="1"/>
        <end position="62"/>
    </location>
</feature>
<dbReference type="Gene3D" id="1.10.10.10">
    <property type="entry name" value="Winged helix-like DNA-binding domain superfamily/Winged helix DNA-binding domain"/>
    <property type="match status" value="1"/>
</dbReference>
<evidence type="ECO:0000313" key="2">
    <source>
        <dbReference type="EMBL" id="CAL1544787.1"/>
    </source>
</evidence>
<protein>
    <recommendedName>
        <fullName evidence="1">H15 domain-containing protein</fullName>
    </recommendedName>
</protein>
<dbReference type="GO" id="GO:0000786">
    <property type="term" value="C:nucleosome"/>
    <property type="evidence" value="ECO:0007669"/>
    <property type="project" value="InterPro"/>
</dbReference>
<reference evidence="2 3" key="1">
    <citation type="submission" date="2024-04" db="EMBL/GenBank/DDBJ databases">
        <authorList>
            <consortium name="Genoscope - CEA"/>
            <person name="William W."/>
        </authorList>
    </citation>
    <scope>NUCLEOTIDE SEQUENCE [LARGE SCALE GENOMIC DNA]</scope>
</reference>
<dbReference type="EMBL" id="CAXITT010000646">
    <property type="protein sequence ID" value="CAL1544787.1"/>
    <property type="molecule type" value="Genomic_DNA"/>
</dbReference>
<dbReference type="AlphaFoldDB" id="A0AAV2IDV1"/>
<dbReference type="InterPro" id="IPR005818">
    <property type="entry name" value="Histone_H1/H5_H15"/>
</dbReference>